<dbReference type="InterPro" id="IPR019510">
    <property type="entry name" value="AKAP7-like_phosphoesterase"/>
</dbReference>
<dbReference type="InterPro" id="IPR009097">
    <property type="entry name" value="Cyclic_Pdiesterase"/>
</dbReference>
<name>A0A7J7KH74_BUGNE</name>
<dbReference type="OrthoDB" id="277832at2759"/>
<gene>
    <name evidence="2" type="ORF">EB796_004093</name>
</gene>
<dbReference type="Pfam" id="PF10469">
    <property type="entry name" value="AKAP7_NLS"/>
    <property type="match status" value="1"/>
</dbReference>
<dbReference type="AlphaFoldDB" id="A0A7J7KH74"/>
<evidence type="ECO:0000259" key="1">
    <source>
        <dbReference type="Pfam" id="PF10469"/>
    </source>
</evidence>
<dbReference type="GO" id="GO:0005829">
    <property type="term" value="C:cytosol"/>
    <property type="evidence" value="ECO:0007669"/>
    <property type="project" value="TreeGrafter"/>
</dbReference>
<dbReference type="GO" id="GO:0034237">
    <property type="term" value="F:protein kinase A regulatory subunit binding"/>
    <property type="evidence" value="ECO:0007669"/>
    <property type="project" value="TreeGrafter"/>
</dbReference>
<dbReference type="Proteomes" id="UP000593567">
    <property type="component" value="Unassembled WGS sequence"/>
</dbReference>
<keyword evidence="3" id="KW-1185">Reference proteome</keyword>
<evidence type="ECO:0000313" key="2">
    <source>
        <dbReference type="EMBL" id="KAF6037597.1"/>
    </source>
</evidence>
<protein>
    <submittedName>
        <fullName evidence="2">AKAP7</fullName>
    </submittedName>
</protein>
<dbReference type="InterPro" id="IPR052641">
    <property type="entry name" value="AKAP7_isoform_gamma"/>
</dbReference>
<dbReference type="SUPFAM" id="SSF55144">
    <property type="entry name" value="LigT-like"/>
    <property type="match status" value="1"/>
</dbReference>
<comment type="caution">
    <text evidence="2">The sequence shown here is derived from an EMBL/GenBank/DDBJ whole genome shotgun (WGS) entry which is preliminary data.</text>
</comment>
<dbReference type="PANTHER" id="PTHR15934">
    <property type="entry name" value="RNA 2',3'-CYCLIC PHOSPHODIESTERASE"/>
    <property type="match status" value="1"/>
</dbReference>
<evidence type="ECO:0000313" key="3">
    <source>
        <dbReference type="Proteomes" id="UP000593567"/>
    </source>
</evidence>
<sequence>MLTLAKAKVKGERASTTSTAPFQAHNFVTNFALLTKLVMYDCINITKSNANNLRYYSYSNASLHMLSSVLLQFPCKTSTRISQLSRSFFQFFKQVNICSHSASIWLSKMAMSSSEVKNQELSSPKKRAQVQPNAFVSLQITNSQVREKLKNNQKLMIENDKSISKLQVKPETFHFTLMVMKLELKSETLRTRLESTSADSHGFLESHFDLSKKALEESSKEVSKILSKLNFQFNLDKVSNFGKEVVFVTMGNEAEVIAFKEAAERVRNIFQDHGLPSTDSRSASPHVTLFKPSRGNYHIKLQPEVYQHLSAEATNCGTETFHSLQLCSMTHPKQENGYYHVIHEELLSHASV</sequence>
<dbReference type="Gene3D" id="3.90.1140.10">
    <property type="entry name" value="Cyclic phosphodiesterase"/>
    <property type="match status" value="1"/>
</dbReference>
<dbReference type="PANTHER" id="PTHR15934:SF2">
    <property type="entry name" value="A-KINASE ANCHOR PROTEIN 7-LIKE PHOSPHOESTERASE DOMAIN-CONTAINING PROTEIN"/>
    <property type="match status" value="1"/>
</dbReference>
<reference evidence="2" key="1">
    <citation type="submission" date="2020-06" db="EMBL/GenBank/DDBJ databases">
        <title>Draft genome of Bugula neritina, a colonial animal packing powerful symbionts and potential medicines.</title>
        <authorList>
            <person name="Rayko M."/>
        </authorList>
    </citation>
    <scope>NUCLEOTIDE SEQUENCE [LARGE SCALE GENOMIC DNA]</scope>
    <source>
        <strain evidence="2">Kwan_BN1</strain>
    </source>
</reference>
<dbReference type="EMBL" id="VXIV02000542">
    <property type="protein sequence ID" value="KAF6037597.1"/>
    <property type="molecule type" value="Genomic_DNA"/>
</dbReference>
<dbReference type="GO" id="GO:0010738">
    <property type="term" value="P:regulation of protein kinase A signaling"/>
    <property type="evidence" value="ECO:0007669"/>
    <property type="project" value="TreeGrafter"/>
</dbReference>
<proteinExistence type="predicted"/>
<accession>A0A7J7KH74</accession>
<feature type="domain" description="A-kinase anchor protein 7-like phosphoesterase" evidence="1">
    <location>
        <begin position="132"/>
        <end position="344"/>
    </location>
</feature>
<organism evidence="2 3">
    <name type="scientific">Bugula neritina</name>
    <name type="common">Brown bryozoan</name>
    <name type="synonym">Sertularia neritina</name>
    <dbReference type="NCBI Taxonomy" id="10212"/>
    <lineage>
        <taxon>Eukaryota</taxon>
        <taxon>Metazoa</taxon>
        <taxon>Spiralia</taxon>
        <taxon>Lophotrochozoa</taxon>
        <taxon>Bryozoa</taxon>
        <taxon>Gymnolaemata</taxon>
        <taxon>Cheilostomatida</taxon>
        <taxon>Flustrina</taxon>
        <taxon>Buguloidea</taxon>
        <taxon>Bugulidae</taxon>
        <taxon>Bugula</taxon>
    </lineage>
</organism>